<name>A0A0C9UC11_SPHS4</name>
<reference evidence="2 4" key="1">
    <citation type="submission" date="2014-06" db="EMBL/GenBank/DDBJ databases">
        <title>Evolutionary Origins and Diversification of the Mycorrhizal Mutualists.</title>
        <authorList>
            <consortium name="DOE Joint Genome Institute"/>
            <consortium name="Mycorrhizal Genomics Consortium"/>
            <person name="Kohler A."/>
            <person name="Kuo A."/>
            <person name="Nagy L.G."/>
            <person name="Floudas D."/>
            <person name="Copeland A."/>
            <person name="Barry K.W."/>
            <person name="Cichocki N."/>
            <person name="Veneault-Fourrey C."/>
            <person name="LaButti K."/>
            <person name="Lindquist E.A."/>
            <person name="Lipzen A."/>
            <person name="Lundell T."/>
            <person name="Morin E."/>
            <person name="Murat C."/>
            <person name="Riley R."/>
            <person name="Ohm R."/>
            <person name="Sun H."/>
            <person name="Tunlid A."/>
            <person name="Henrissat B."/>
            <person name="Grigoriev I.V."/>
            <person name="Hibbett D.S."/>
            <person name="Martin F."/>
        </authorList>
    </citation>
    <scope>NUCLEOTIDE SEQUENCE [LARGE SCALE GENOMIC DNA]</scope>
    <source>
        <strain evidence="2 4">SS14</strain>
    </source>
</reference>
<dbReference type="AlphaFoldDB" id="A0A0C9UC11"/>
<proteinExistence type="predicted"/>
<accession>A0A0C9UC11</accession>
<dbReference type="Proteomes" id="UP000054279">
    <property type="component" value="Unassembled WGS sequence"/>
</dbReference>
<evidence type="ECO:0000256" key="1">
    <source>
        <dbReference type="SAM" id="MobiDB-lite"/>
    </source>
</evidence>
<dbReference type="EMBL" id="KN838043">
    <property type="protein sequence ID" value="KIJ22640.1"/>
    <property type="molecule type" value="Genomic_DNA"/>
</dbReference>
<feature type="region of interest" description="Disordered" evidence="1">
    <location>
        <begin position="32"/>
        <end position="54"/>
    </location>
</feature>
<keyword evidence="4" id="KW-1185">Reference proteome</keyword>
<sequence length="54" mass="6059">MASAIARKVGLGYVEQQLKGYEPEDPLYETYVDKKGKTKRRKKDLPPEKSSSSG</sequence>
<organism evidence="2 4">
    <name type="scientific">Sphaerobolus stellatus (strain SS14)</name>
    <dbReference type="NCBI Taxonomy" id="990650"/>
    <lineage>
        <taxon>Eukaryota</taxon>
        <taxon>Fungi</taxon>
        <taxon>Dikarya</taxon>
        <taxon>Basidiomycota</taxon>
        <taxon>Agaricomycotina</taxon>
        <taxon>Agaricomycetes</taxon>
        <taxon>Phallomycetidae</taxon>
        <taxon>Geastrales</taxon>
        <taxon>Sphaerobolaceae</taxon>
        <taxon>Sphaerobolus</taxon>
    </lineage>
</organism>
<dbReference type="HOGENOM" id="CLU_3051942_0_0_1"/>
<evidence type="ECO:0000313" key="3">
    <source>
        <dbReference type="EMBL" id="KIJ22974.1"/>
    </source>
</evidence>
<dbReference type="OrthoDB" id="2103474at2759"/>
<protein>
    <submittedName>
        <fullName evidence="2">Uncharacterized protein</fullName>
    </submittedName>
</protein>
<evidence type="ECO:0000313" key="4">
    <source>
        <dbReference type="Proteomes" id="UP000054279"/>
    </source>
</evidence>
<gene>
    <name evidence="3" type="ORF">M422DRAFT_276535</name>
    <name evidence="2" type="ORF">M422DRAFT_276897</name>
</gene>
<evidence type="ECO:0000313" key="2">
    <source>
        <dbReference type="EMBL" id="KIJ22640.1"/>
    </source>
</evidence>
<dbReference type="EMBL" id="KN837857">
    <property type="protein sequence ID" value="KIJ22974.1"/>
    <property type="molecule type" value="Genomic_DNA"/>
</dbReference>